<evidence type="ECO:0000313" key="2">
    <source>
        <dbReference type="EMBL" id="MFC0546638.1"/>
    </source>
</evidence>
<comment type="caution">
    <text evidence="2">The sequence shown here is derived from an EMBL/GenBank/DDBJ whole genome shotgun (WGS) entry which is preliminary data.</text>
</comment>
<keyword evidence="1" id="KW-1133">Transmembrane helix</keyword>
<keyword evidence="1" id="KW-0472">Membrane</keyword>
<name>A0ABV6N242_9PSEU</name>
<feature type="transmembrane region" description="Helical" evidence="1">
    <location>
        <begin position="6"/>
        <end position="32"/>
    </location>
</feature>
<evidence type="ECO:0000256" key="1">
    <source>
        <dbReference type="SAM" id="Phobius"/>
    </source>
</evidence>
<evidence type="ECO:0000313" key="3">
    <source>
        <dbReference type="Proteomes" id="UP001589810"/>
    </source>
</evidence>
<keyword evidence="1" id="KW-0812">Transmembrane</keyword>
<dbReference type="RefSeq" id="WP_273936879.1">
    <property type="nucleotide sequence ID" value="NZ_CP097263.1"/>
</dbReference>
<accession>A0ABV6N242</accession>
<feature type="transmembrane region" description="Helical" evidence="1">
    <location>
        <begin position="53"/>
        <end position="72"/>
    </location>
</feature>
<proteinExistence type="predicted"/>
<dbReference type="EMBL" id="JBHLUD010000013">
    <property type="protein sequence ID" value="MFC0546638.1"/>
    <property type="molecule type" value="Genomic_DNA"/>
</dbReference>
<gene>
    <name evidence="2" type="ORF">ACFFH7_34370</name>
</gene>
<keyword evidence="3" id="KW-1185">Reference proteome</keyword>
<evidence type="ECO:0008006" key="4">
    <source>
        <dbReference type="Google" id="ProtNLM"/>
    </source>
</evidence>
<organism evidence="2 3">
    <name type="scientific">Kutzneria chonburiensis</name>
    <dbReference type="NCBI Taxonomy" id="1483604"/>
    <lineage>
        <taxon>Bacteria</taxon>
        <taxon>Bacillati</taxon>
        <taxon>Actinomycetota</taxon>
        <taxon>Actinomycetes</taxon>
        <taxon>Pseudonocardiales</taxon>
        <taxon>Pseudonocardiaceae</taxon>
        <taxon>Kutzneria</taxon>
    </lineage>
</organism>
<dbReference type="Proteomes" id="UP001589810">
    <property type="component" value="Unassembled WGS sequence"/>
</dbReference>
<protein>
    <recommendedName>
        <fullName evidence="4">Integral membrane protein</fullName>
    </recommendedName>
</protein>
<reference evidence="2 3" key="1">
    <citation type="submission" date="2024-09" db="EMBL/GenBank/DDBJ databases">
        <authorList>
            <person name="Sun Q."/>
            <person name="Mori K."/>
        </authorList>
    </citation>
    <scope>NUCLEOTIDE SEQUENCE [LARGE SCALE GENOMIC DNA]</scope>
    <source>
        <strain evidence="2 3">TBRC 1432</strain>
    </source>
</reference>
<feature type="transmembrane region" description="Helical" evidence="1">
    <location>
        <begin position="78"/>
        <end position="98"/>
    </location>
</feature>
<sequence length="113" mass="12007">MNMTNGHFLFVLPVSLIIGAAVVVWLVARLVWRRARAATMRSLVSGPAARSPWRAVLLAALVAGAQWAVVAHNPEPRLLLAVLVVPALFAGASLARLIPATATVRSGRKGARR</sequence>